<dbReference type="InParanoid" id="A0A1C7NEN4"/>
<dbReference type="Proteomes" id="UP000093000">
    <property type="component" value="Unassembled WGS sequence"/>
</dbReference>
<protein>
    <submittedName>
        <fullName evidence="1">Uncharacterized protein</fullName>
    </submittedName>
</protein>
<comment type="caution">
    <text evidence="1">The sequence shown here is derived from an EMBL/GenBank/DDBJ whole genome shotgun (WGS) entry which is preliminary data.</text>
</comment>
<evidence type="ECO:0000313" key="2">
    <source>
        <dbReference type="Proteomes" id="UP000093000"/>
    </source>
</evidence>
<name>A0A1C7NEN4_9FUNG</name>
<reference evidence="1 2" key="1">
    <citation type="submission" date="2016-03" db="EMBL/GenBank/DDBJ databases">
        <title>Choanephora cucurbitarum.</title>
        <authorList>
            <person name="Min B."/>
            <person name="Park H."/>
            <person name="Park J.-H."/>
            <person name="Shin H.-D."/>
            <person name="Choi I.-G."/>
        </authorList>
    </citation>
    <scope>NUCLEOTIDE SEQUENCE [LARGE SCALE GENOMIC DNA]</scope>
    <source>
        <strain evidence="1 2">KUS-F28377</strain>
    </source>
</reference>
<dbReference type="OrthoDB" id="2261102at2759"/>
<evidence type="ECO:0000313" key="1">
    <source>
        <dbReference type="EMBL" id="OBZ87410.1"/>
    </source>
</evidence>
<gene>
    <name evidence="1" type="ORF">A0J61_04544</name>
</gene>
<proteinExistence type="predicted"/>
<organism evidence="1 2">
    <name type="scientific">Choanephora cucurbitarum</name>
    <dbReference type="NCBI Taxonomy" id="101091"/>
    <lineage>
        <taxon>Eukaryota</taxon>
        <taxon>Fungi</taxon>
        <taxon>Fungi incertae sedis</taxon>
        <taxon>Mucoromycota</taxon>
        <taxon>Mucoromycotina</taxon>
        <taxon>Mucoromycetes</taxon>
        <taxon>Mucorales</taxon>
        <taxon>Mucorineae</taxon>
        <taxon>Choanephoraceae</taxon>
        <taxon>Choanephoroideae</taxon>
        <taxon>Choanephora</taxon>
    </lineage>
</organism>
<keyword evidence="2" id="KW-1185">Reference proteome</keyword>
<dbReference type="AlphaFoldDB" id="A0A1C7NEN4"/>
<dbReference type="EMBL" id="LUGH01000225">
    <property type="protein sequence ID" value="OBZ87410.1"/>
    <property type="molecule type" value="Genomic_DNA"/>
</dbReference>
<accession>A0A1C7NEN4</accession>
<sequence>MISRIFSACRNTSIQRPVQQQSRHSLEDSSEEFVRATQTTKAIQIPSLSTSTATLAYFGLSYNNADDFIQKDLISNSLY</sequence>